<feature type="transmembrane region" description="Helical" evidence="5">
    <location>
        <begin position="189"/>
        <end position="210"/>
    </location>
</feature>
<evidence type="ECO:0000256" key="5">
    <source>
        <dbReference type="SAM" id="Phobius"/>
    </source>
</evidence>
<evidence type="ECO:0000256" key="3">
    <source>
        <dbReference type="ARBA" id="ARBA00022989"/>
    </source>
</evidence>
<protein>
    <submittedName>
        <fullName evidence="6">Amino acid/polyamine/organocation transporter (APC superfamily)</fullName>
    </submittedName>
</protein>
<comment type="subcellular location">
    <subcellularLocation>
        <location evidence="1">Membrane</location>
        <topology evidence="1">Multi-pass membrane protein</topology>
    </subcellularLocation>
</comment>
<evidence type="ECO:0000256" key="4">
    <source>
        <dbReference type="ARBA" id="ARBA00023136"/>
    </source>
</evidence>
<reference evidence="6 7" key="1">
    <citation type="submission" date="2019-03" db="EMBL/GenBank/DDBJ databases">
        <title>Genomic Encyclopedia of Type Strains, Phase IV (KMG-IV): sequencing the most valuable type-strain genomes for metagenomic binning, comparative biology and taxonomic classification.</title>
        <authorList>
            <person name="Goeker M."/>
        </authorList>
    </citation>
    <scope>NUCLEOTIDE SEQUENCE [LARGE SCALE GENOMIC DNA]</scope>
    <source>
        <strain evidence="6 7">DSM 25903</strain>
    </source>
</reference>
<name>A0A4R7BUD9_9HYPH</name>
<gene>
    <name evidence="6" type="ORF">EV668_3488</name>
</gene>
<feature type="transmembrane region" description="Helical" evidence="5">
    <location>
        <begin position="230"/>
        <end position="253"/>
    </location>
</feature>
<dbReference type="PANTHER" id="PTHR11785">
    <property type="entry name" value="AMINO ACID TRANSPORTER"/>
    <property type="match status" value="1"/>
</dbReference>
<feature type="transmembrane region" description="Helical" evidence="5">
    <location>
        <begin position="91"/>
        <end position="116"/>
    </location>
</feature>
<keyword evidence="4 5" id="KW-0472">Membrane</keyword>
<feature type="transmembrane region" description="Helical" evidence="5">
    <location>
        <begin position="155"/>
        <end position="177"/>
    </location>
</feature>
<dbReference type="InterPro" id="IPR050598">
    <property type="entry name" value="AminoAcid_Transporter"/>
</dbReference>
<comment type="caution">
    <text evidence="6">The sequence shown here is derived from an EMBL/GenBank/DDBJ whole genome shotgun (WGS) entry which is preliminary data.</text>
</comment>
<evidence type="ECO:0000256" key="2">
    <source>
        <dbReference type="ARBA" id="ARBA00022692"/>
    </source>
</evidence>
<feature type="transmembrane region" description="Helical" evidence="5">
    <location>
        <begin position="12"/>
        <end position="34"/>
    </location>
</feature>
<sequence>MTTPSRTEPQPLLSVFDAVTIMVGIVVGIGIFKTPALVAANVGSEFAFLAVWVFGGLVTLVGALSYAELAAAHPHAGGEYHFLSRAYGRPVAMMFGWARATVIQTGAIAAVAFVLGDYANGILPLGPFGPALYAGLSIAVFTAINIVGTMQSKRLQIVITFVEVGLVVVIILFGFLGSSGVPAAAPEPAAAGSAALGMAMIFVLLTYGGWNEAAYLSGELRDPGRNMARVLVIGTAVLCALYLLANAALLAILGLDGLKRSDAVAADMMRLVAGEAGAMAVSVAVVVAALSTLNATIFTGARVYFAMARDLTLLPKVGEWDARGLAPTNGLILQGGVALALVCFGMATRNGFQSMVDYTAPVFWIFMLLVGAAVIVLRRREPNRVLPFRVPLYPLTPILFCLSCLYMLHASVAYTGVGALVGIAVVVAGAPLLLFRRRDPISSEQPAEPSGARSASEPSS</sequence>
<dbReference type="AlphaFoldDB" id="A0A4R7BUD9"/>
<dbReference type="PIRSF" id="PIRSF006060">
    <property type="entry name" value="AA_transporter"/>
    <property type="match status" value="1"/>
</dbReference>
<dbReference type="GO" id="GO:0016020">
    <property type="term" value="C:membrane"/>
    <property type="evidence" value="ECO:0007669"/>
    <property type="project" value="UniProtKB-SubCell"/>
</dbReference>
<dbReference type="Pfam" id="PF13520">
    <property type="entry name" value="AA_permease_2"/>
    <property type="match status" value="1"/>
</dbReference>
<organism evidence="6 7">
    <name type="scientific">Enterovirga rhinocerotis</name>
    <dbReference type="NCBI Taxonomy" id="1339210"/>
    <lineage>
        <taxon>Bacteria</taxon>
        <taxon>Pseudomonadati</taxon>
        <taxon>Pseudomonadota</taxon>
        <taxon>Alphaproteobacteria</taxon>
        <taxon>Hyphomicrobiales</taxon>
        <taxon>Methylobacteriaceae</taxon>
        <taxon>Enterovirga</taxon>
    </lineage>
</organism>
<dbReference type="OrthoDB" id="9762947at2"/>
<feature type="transmembrane region" description="Helical" evidence="5">
    <location>
        <begin position="326"/>
        <end position="347"/>
    </location>
</feature>
<evidence type="ECO:0000256" key="1">
    <source>
        <dbReference type="ARBA" id="ARBA00004141"/>
    </source>
</evidence>
<keyword evidence="2 5" id="KW-0812">Transmembrane</keyword>
<dbReference type="Proteomes" id="UP000295122">
    <property type="component" value="Unassembled WGS sequence"/>
</dbReference>
<evidence type="ECO:0000313" key="7">
    <source>
        <dbReference type="Proteomes" id="UP000295122"/>
    </source>
</evidence>
<feature type="transmembrane region" description="Helical" evidence="5">
    <location>
        <begin position="46"/>
        <end position="70"/>
    </location>
</feature>
<dbReference type="InterPro" id="IPR002293">
    <property type="entry name" value="AA/rel_permease1"/>
</dbReference>
<feature type="transmembrane region" description="Helical" evidence="5">
    <location>
        <begin position="278"/>
        <end position="305"/>
    </location>
</feature>
<dbReference type="RefSeq" id="WP_133772367.1">
    <property type="nucleotide sequence ID" value="NZ_SNZR01000014.1"/>
</dbReference>
<dbReference type="PANTHER" id="PTHR11785:SF512">
    <property type="entry name" value="SOBREMESA, ISOFORM B"/>
    <property type="match status" value="1"/>
</dbReference>
<feature type="transmembrane region" description="Helical" evidence="5">
    <location>
        <begin position="390"/>
        <end position="408"/>
    </location>
</feature>
<keyword evidence="7" id="KW-1185">Reference proteome</keyword>
<dbReference type="EMBL" id="SNZR01000014">
    <property type="protein sequence ID" value="TDR89003.1"/>
    <property type="molecule type" value="Genomic_DNA"/>
</dbReference>
<dbReference type="GO" id="GO:0015179">
    <property type="term" value="F:L-amino acid transmembrane transporter activity"/>
    <property type="evidence" value="ECO:0007669"/>
    <property type="project" value="TreeGrafter"/>
</dbReference>
<evidence type="ECO:0000313" key="6">
    <source>
        <dbReference type="EMBL" id="TDR89003.1"/>
    </source>
</evidence>
<feature type="transmembrane region" description="Helical" evidence="5">
    <location>
        <begin position="128"/>
        <end position="148"/>
    </location>
</feature>
<dbReference type="Gene3D" id="1.20.1740.10">
    <property type="entry name" value="Amino acid/polyamine transporter I"/>
    <property type="match status" value="1"/>
</dbReference>
<feature type="transmembrane region" description="Helical" evidence="5">
    <location>
        <begin position="414"/>
        <end position="435"/>
    </location>
</feature>
<proteinExistence type="predicted"/>
<feature type="transmembrane region" description="Helical" evidence="5">
    <location>
        <begin position="359"/>
        <end position="378"/>
    </location>
</feature>
<accession>A0A4R7BUD9</accession>
<keyword evidence="3 5" id="KW-1133">Transmembrane helix</keyword>